<dbReference type="PROSITE" id="PS51257">
    <property type="entry name" value="PROKAR_LIPOPROTEIN"/>
    <property type="match status" value="1"/>
</dbReference>
<dbReference type="PANTHER" id="PTHR30163:SF9">
    <property type="entry name" value="MEMBRANE-BOUND LYTIC MUREIN TRANSGLYCOSYLASE B"/>
    <property type="match status" value="1"/>
</dbReference>
<dbReference type="Pfam" id="PF13406">
    <property type="entry name" value="SLT_2"/>
    <property type="match status" value="1"/>
</dbReference>
<dbReference type="PANTHER" id="PTHR30163">
    <property type="entry name" value="MEMBRANE-BOUND LYTIC MUREIN TRANSGLYCOSYLASE B"/>
    <property type="match status" value="1"/>
</dbReference>
<dbReference type="Gene3D" id="1.10.8.350">
    <property type="entry name" value="Bacterial muramidase"/>
    <property type="match status" value="1"/>
</dbReference>
<keyword evidence="2" id="KW-0328">Glycosyltransferase</keyword>
<evidence type="ECO:0000313" key="3">
    <source>
        <dbReference type="Proteomes" id="UP000023104"/>
    </source>
</evidence>
<evidence type="ECO:0000313" key="2">
    <source>
        <dbReference type="EMBL" id="EXX93190.1"/>
    </source>
</evidence>
<dbReference type="EC" id="2.4.-.-" evidence="2"/>
<dbReference type="InterPro" id="IPR043426">
    <property type="entry name" value="MltB-like"/>
</dbReference>
<keyword evidence="2" id="KW-0808">Transferase</keyword>
<dbReference type="Gene3D" id="1.10.530.10">
    <property type="match status" value="1"/>
</dbReference>
<dbReference type="NCBIfam" id="TIGR02282">
    <property type="entry name" value="MltB"/>
    <property type="match status" value="1"/>
</dbReference>
<evidence type="ECO:0000259" key="1">
    <source>
        <dbReference type="Pfam" id="PF13406"/>
    </source>
</evidence>
<sequence length="398" mass="43019">MFITRRFLQIGFAAVLLGGCASPSSQPGASAPSSAATEGKPQAIRIGATTPAAEPSATLTPGGKMRPEVRRFAESLADERSLPLDSILAMLADTRYSSTVTRLIAPSVPGRKVWRSWNTYRSRFVEPKRIAWGVEFWNEHRAVIERAAQQYGVPASIIVSIIGVETLYGRNMGNFRVIDALATLAFDYPEPVKPERVEMFRKQLADFITLTLQGKLAPDTQGSFAGAIGMPQFMPTSIAHYAVDGDGDGHIDLASSVPDAVMSVGSFLQQHGWQRGLPVFAPVVLPANPSSLVDGGLTPKLDWAGLQQAGARVAPGRPPAIGSPARWVWWIWPKRRAARRSTVPPQPISLSLPNTTAVTSMPRRWPTWPPSCSCAWGTAKPEKNGEPEGFTVFAIADV</sequence>
<feature type="domain" description="Transglycosylase SLT" evidence="1">
    <location>
        <begin position="66"/>
        <end position="320"/>
    </location>
</feature>
<dbReference type="InterPro" id="IPR023346">
    <property type="entry name" value="Lysozyme-like_dom_sf"/>
</dbReference>
<name>A0ABP3BH47_9BORD</name>
<dbReference type="CDD" id="cd13399">
    <property type="entry name" value="Slt35-like"/>
    <property type="match status" value="1"/>
</dbReference>
<dbReference type="InterPro" id="IPR031304">
    <property type="entry name" value="SLT_2"/>
</dbReference>
<dbReference type="EMBL" id="JDTF01000004">
    <property type="protein sequence ID" value="EXX93190.1"/>
    <property type="molecule type" value="Genomic_DNA"/>
</dbReference>
<gene>
    <name evidence="2" type="primary">mltB</name>
    <name evidence="2" type="ORF">D559_0577</name>
</gene>
<keyword evidence="3" id="KW-1185">Reference proteome</keyword>
<comment type="caution">
    <text evidence="2">The sequence shown here is derived from an EMBL/GenBank/DDBJ whole genome shotgun (WGS) entry which is preliminary data.</text>
</comment>
<organism evidence="2 3">
    <name type="scientific">Bordetella holmesii 1058</name>
    <dbReference type="NCBI Taxonomy" id="1247648"/>
    <lineage>
        <taxon>Bacteria</taxon>
        <taxon>Pseudomonadati</taxon>
        <taxon>Pseudomonadota</taxon>
        <taxon>Betaproteobacteria</taxon>
        <taxon>Burkholderiales</taxon>
        <taxon>Alcaligenaceae</taxon>
        <taxon>Bordetella</taxon>
    </lineage>
</organism>
<dbReference type="SUPFAM" id="SSF53955">
    <property type="entry name" value="Lysozyme-like"/>
    <property type="match status" value="1"/>
</dbReference>
<dbReference type="InterPro" id="IPR011757">
    <property type="entry name" value="Lytic_transglycosylase_MltB"/>
</dbReference>
<proteinExistence type="predicted"/>
<reference evidence="2 3" key="1">
    <citation type="submission" date="2014-02" db="EMBL/GenBank/DDBJ databases">
        <title>Whole Genome Sequencing Of Bordetella Holmesii, An Emerging Opportunistic Infection Of Humans.</title>
        <authorList>
            <person name="Tettelin H."/>
            <person name="Hooven T.A."/>
            <person name="Hine E."/>
            <person name="Su Q."/>
            <person name="Huard R.C."/>
            <person name="Della-Latta P."/>
            <person name="Daugherty S.C."/>
            <person name="Agrawal S."/>
            <person name="Sengamalay N."/>
            <person name="Tallon L.J."/>
            <person name="Sadzewicz L."/>
            <person name="Whittier S."/>
            <person name="Fraser C.M."/>
            <person name="Ratner A.J."/>
        </authorList>
    </citation>
    <scope>NUCLEOTIDE SEQUENCE [LARGE SCALE GENOMIC DNA]</scope>
    <source>
        <strain evidence="2 3">1058</strain>
    </source>
</reference>
<dbReference type="Proteomes" id="UP000023104">
    <property type="component" value="Unassembled WGS sequence"/>
</dbReference>
<accession>A0ABP3BH47</accession>
<protein>
    <submittedName>
        <fullName evidence="2">Lytic murein transglycosylase B</fullName>
        <ecNumber evidence="2">2.4.-.-</ecNumber>
    </submittedName>
</protein>
<dbReference type="GO" id="GO:0016757">
    <property type="term" value="F:glycosyltransferase activity"/>
    <property type="evidence" value="ECO:0007669"/>
    <property type="project" value="UniProtKB-KW"/>
</dbReference>